<name>A0A5P0ZGM2_9LACO</name>
<dbReference type="OrthoDB" id="2300474at2"/>
<dbReference type="AlphaFoldDB" id="A0A5P0ZGM2"/>
<gene>
    <name evidence="1" type="ORF">FHL02_03770</name>
</gene>
<dbReference type="Proteomes" id="UP000380386">
    <property type="component" value="Unassembled WGS sequence"/>
</dbReference>
<evidence type="ECO:0000313" key="1">
    <source>
        <dbReference type="EMBL" id="MQS52135.1"/>
    </source>
</evidence>
<accession>A0A5P0ZGM2</accession>
<comment type="caution">
    <text evidence="1">The sequence shown here is derived from an EMBL/GenBank/DDBJ whole genome shotgun (WGS) entry which is preliminary data.</text>
</comment>
<proteinExistence type="predicted"/>
<reference evidence="1 2" key="1">
    <citation type="journal article" date="2019" name="Syst. Appl. Microbiol.">
        <title>Polyphasic characterization of two novel Lactobacillus spp. isolated from blown salami packages: Description of Lactobacillus halodurans sp. nov. and Lactobacillus salsicarnum sp. nov.</title>
        <authorList>
            <person name="Schuster J.A."/>
            <person name="Klingl A."/>
            <person name="Vogel R.F."/>
            <person name="Ehrmann M.A."/>
        </authorList>
    </citation>
    <scope>NUCLEOTIDE SEQUENCE [LARGE SCALE GENOMIC DNA]</scope>
    <source>
        <strain evidence="1 2">TMW 1.2118</strain>
    </source>
</reference>
<sequence>MNNVINYLLNYAFDDSIGFISMPNADKHWLPVAVPERNLIFINMNWKNQNEIPLQIAHEIGHLQNGETCHLYNETSTATLKAEREADKYAVGLLLKYCKQEDIEFDDPSIFMQQFAIPQELEGLVKHGVLN</sequence>
<evidence type="ECO:0000313" key="2">
    <source>
        <dbReference type="Proteomes" id="UP000380386"/>
    </source>
</evidence>
<dbReference type="RefSeq" id="WP_153382485.1">
    <property type="nucleotide sequence ID" value="NZ_VDFM01000003.1"/>
</dbReference>
<protein>
    <submittedName>
        <fullName evidence="1">ImmA/IrrE family metallo-endopeptidase</fullName>
    </submittedName>
</protein>
<dbReference type="EMBL" id="VDFM01000003">
    <property type="protein sequence ID" value="MQS52135.1"/>
    <property type="molecule type" value="Genomic_DNA"/>
</dbReference>
<organism evidence="1 2">
    <name type="scientific">Companilactobacillus mishanensis</name>
    <dbReference type="NCBI Taxonomy" id="2486008"/>
    <lineage>
        <taxon>Bacteria</taxon>
        <taxon>Bacillati</taxon>
        <taxon>Bacillota</taxon>
        <taxon>Bacilli</taxon>
        <taxon>Lactobacillales</taxon>
        <taxon>Lactobacillaceae</taxon>
        <taxon>Companilactobacillus</taxon>
    </lineage>
</organism>